<reference evidence="1 2" key="1">
    <citation type="journal article" date="2019" name="Int. J. Syst. Evol. Microbiol.">
        <title>Acidithiobacillus sulfuriphilus sp. nov.: an extremely acidophilic sulfur-oxidizing chemolithotroph isolated from a neutral pH environment.</title>
        <authorList>
            <person name="Falagan C."/>
            <person name="Moya-Beltran A."/>
            <person name="Castro M."/>
            <person name="Quatrini R."/>
            <person name="Johnson D.B."/>
        </authorList>
    </citation>
    <scope>NUCLEOTIDE SEQUENCE [LARGE SCALE GENOMIC DNA]</scope>
    <source>
        <strain evidence="1 2">CJ-2</strain>
    </source>
</reference>
<keyword evidence="2" id="KW-1185">Reference proteome</keyword>
<gene>
    <name evidence="1" type="ORF">EC580_012875</name>
</gene>
<organism evidence="1 2">
    <name type="scientific">Acidithiobacillus sulfuriphilus</name>
    <dbReference type="NCBI Taxonomy" id="1867749"/>
    <lineage>
        <taxon>Bacteria</taxon>
        <taxon>Pseudomonadati</taxon>
        <taxon>Pseudomonadota</taxon>
        <taxon>Acidithiobacillia</taxon>
        <taxon>Acidithiobacillales</taxon>
        <taxon>Acidithiobacillaceae</taxon>
        <taxon>Acidithiobacillus</taxon>
    </lineage>
</organism>
<dbReference type="EMBL" id="CP127527">
    <property type="protein sequence ID" value="XRI76838.1"/>
    <property type="molecule type" value="Genomic_DNA"/>
</dbReference>
<evidence type="ECO:0000313" key="1">
    <source>
        <dbReference type="EMBL" id="XRI76838.1"/>
    </source>
</evidence>
<evidence type="ECO:0000313" key="2">
    <source>
        <dbReference type="Proteomes" id="UP000271650"/>
    </source>
</evidence>
<accession>A0ACD5HNF3</accession>
<sequence length="48" mass="5305">MRQELREGLAAIHNQRAVIAPESVARMIRALIVEGGGLPEVHQETGYH</sequence>
<name>A0ACD5HNF3_9PROT</name>
<protein>
    <submittedName>
        <fullName evidence="1">Uncharacterized protein</fullName>
    </submittedName>
</protein>
<proteinExistence type="predicted"/>
<dbReference type="Proteomes" id="UP000271650">
    <property type="component" value="Chromosome"/>
</dbReference>